<sequence length="524" mass="55208">MALRKQPSDALPGLGGAGGRPKKGKTRATSESRPTALLPAFPLPAPELCLLNARPLSCLYGDSHERSHRKRVRRALADAEVTATRSDPDGSESGSQCADGDEIGDGRGDVSGAVSDSGDSDDEPVAWEAKPSEIKEDLRVCEALLSYIGVRLASKRNAMAILGIDMGSLDKGFGLLKRASQQGVALLPLRALVKTLQTLRSGRNAVEPSESHEVLPPTDLSERLEDLGALRREVKALVADALMRVKRRDGNRHGPVGLRDFHQLPLVDSAVMSLLAPSGVVLPDDMLRSHLVGPIGSGSRVGVTASKPAKAPNVLGAQKTITTTKGDKTLGTAGSALRVGTGAGKSGKAAPKPALRVTPRAANPAGKGRDVVDSRSRSGGGSAKASSKRRAPSSEESSAADGDDESDDPVDDDDADDSDYLDSDAGKPPRRTDSAGDRAGERAEASKDAPIPESELSEEQMLQNLLNGKLCDGSEPKNARELVISILVAGLYEFLPVEFFNEFLQDRRLSECFTQVQAEAAERG</sequence>
<feature type="compositionally biased region" description="Basic and acidic residues" evidence="1">
    <location>
        <begin position="367"/>
        <end position="376"/>
    </location>
</feature>
<dbReference type="Proteomes" id="UP001497744">
    <property type="component" value="Unassembled WGS sequence"/>
</dbReference>
<keyword evidence="3" id="KW-1185">Reference proteome</keyword>
<dbReference type="AlphaFoldDB" id="A0AAV4LS04"/>
<reference evidence="2 3" key="1">
    <citation type="submission" date="2021-06" db="EMBL/GenBank/DDBJ databases">
        <title>Genome sequence of Babesia caballi.</title>
        <authorList>
            <person name="Yamagishi J."/>
            <person name="Kidaka T."/>
            <person name="Ochi A."/>
        </authorList>
    </citation>
    <scope>NUCLEOTIDE SEQUENCE [LARGE SCALE GENOMIC DNA]</scope>
    <source>
        <strain evidence="2">USDA-D6B2</strain>
    </source>
</reference>
<feature type="region of interest" description="Disordered" evidence="1">
    <location>
        <begin position="1"/>
        <end position="40"/>
    </location>
</feature>
<feature type="compositionally biased region" description="Acidic residues" evidence="1">
    <location>
        <begin position="401"/>
        <end position="422"/>
    </location>
</feature>
<evidence type="ECO:0000313" key="3">
    <source>
        <dbReference type="Proteomes" id="UP001497744"/>
    </source>
</evidence>
<evidence type="ECO:0000256" key="1">
    <source>
        <dbReference type="SAM" id="MobiDB-lite"/>
    </source>
</evidence>
<accession>A0AAV4LS04</accession>
<feature type="compositionally biased region" description="Basic and acidic residues" evidence="1">
    <location>
        <begin position="424"/>
        <end position="447"/>
    </location>
</feature>
<gene>
    <name evidence="2" type="ORF">BcabD6B2_12760</name>
</gene>
<feature type="region of interest" description="Disordered" evidence="1">
    <location>
        <begin position="325"/>
        <end position="455"/>
    </location>
</feature>
<dbReference type="GeneID" id="94193324"/>
<proteinExistence type="predicted"/>
<comment type="caution">
    <text evidence="2">The sequence shown here is derived from an EMBL/GenBank/DDBJ whole genome shotgun (WGS) entry which is preliminary data.</text>
</comment>
<evidence type="ECO:0000313" key="2">
    <source>
        <dbReference type="EMBL" id="GIX61841.1"/>
    </source>
</evidence>
<organism evidence="2 3">
    <name type="scientific">Babesia caballi</name>
    <dbReference type="NCBI Taxonomy" id="5871"/>
    <lineage>
        <taxon>Eukaryota</taxon>
        <taxon>Sar</taxon>
        <taxon>Alveolata</taxon>
        <taxon>Apicomplexa</taxon>
        <taxon>Aconoidasida</taxon>
        <taxon>Piroplasmida</taxon>
        <taxon>Babesiidae</taxon>
        <taxon>Babesia</taxon>
    </lineage>
</organism>
<feature type="region of interest" description="Disordered" evidence="1">
    <location>
        <begin position="69"/>
        <end position="126"/>
    </location>
</feature>
<dbReference type="RefSeq" id="XP_067713912.1">
    <property type="nucleotide sequence ID" value="XM_067857811.1"/>
</dbReference>
<dbReference type="EMBL" id="BPLF01000001">
    <property type="protein sequence ID" value="GIX61841.1"/>
    <property type="molecule type" value="Genomic_DNA"/>
</dbReference>
<name>A0AAV4LS04_BABCB</name>
<protein>
    <submittedName>
        <fullName evidence="2">RNA-binding Prp24, putative</fullName>
    </submittedName>
</protein>